<feature type="transmembrane region" description="Helical" evidence="6">
    <location>
        <begin position="9"/>
        <end position="30"/>
    </location>
</feature>
<evidence type="ECO:0000256" key="4">
    <source>
        <dbReference type="ARBA" id="ARBA00022989"/>
    </source>
</evidence>
<dbReference type="EMBL" id="AE017199">
    <property type="protein sequence ID" value="AAR38909.1"/>
    <property type="molecule type" value="Genomic_DNA"/>
</dbReference>
<name>Q74MI2_NANEQ</name>
<sequence>MDILKYFKLLLAAILSILIILIIFKLLYYIAFLLYTNPFSRYEAVNIKNMLGDILLVLVLIELLRTVLIYIKNQDLYLDALVEAAFIAVLRKIILIEVENPNPWYIFAITALFVSSAIIYRHWFYKVYSIDSGNKE</sequence>
<keyword evidence="4 6" id="KW-1133">Transmembrane helix</keyword>
<dbReference type="KEGG" id="neq:NEQ054"/>
<comment type="subcellular location">
    <subcellularLocation>
        <location evidence="1">Cell membrane</location>
        <topology evidence="1">Multi-pass membrane protein</topology>
    </subcellularLocation>
</comment>
<proteinExistence type="predicted"/>
<dbReference type="GO" id="GO:0005886">
    <property type="term" value="C:plasma membrane"/>
    <property type="evidence" value="ECO:0007669"/>
    <property type="project" value="UniProtKB-SubCell"/>
</dbReference>
<dbReference type="BioCyc" id="NEQU228908:GJB6-58-MONOMER"/>
<evidence type="ECO:0000256" key="6">
    <source>
        <dbReference type="SAM" id="Phobius"/>
    </source>
</evidence>
<keyword evidence="8" id="KW-1185">Reference proteome</keyword>
<evidence type="ECO:0000256" key="1">
    <source>
        <dbReference type="ARBA" id="ARBA00004651"/>
    </source>
</evidence>
<keyword evidence="5 6" id="KW-0472">Membrane</keyword>
<feature type="transmembrane region" description="Helical" evidence="6">
    <location>
        <begin position="102"/>
        <end position="120"/>
    </location>
</feature>
<evidence type="ECO:0000256" key="3">
    <source>
        <dbReference type="ARBA" id="ARBA00022692"/>
    </source>
</evidence>
<dbReference type="AlphaFoldDB" id="Q74MI2"/>
<dbReference type="Pfam" id="PF06146">
    <property type="entry name" value="PsiE"/>
    <property type="match status" value="1"/>
</dbReference>
<gene>
    <name evidence="7" type="ordered locus">NEQ054</name>
</gene>
<dbReference type="InterPro" id="IPR020948">
    <property type="entry name" value="P_starv_induced_PsiE-like"/>
</dbReference>
<keyword evidence="3 6" id="KW-0812">Transmembrane</keyword>
<reference evidence="7 8" key="1">
    <citation type="journal article" date="2003" name="Proc. Natl. Acad. Sci. U.S.A.">
        <title>The genome of Nanoarchaeum equitans: insights into early archaeal evolution and derived parasitism.</title>
        <authorList>
            <person name="Waters E."/>
            <person name="Hohn M.J."/>
            <person name="Ahel I."/>
            <person name="Graham D.E."/>
            <person name="Adams M.D."/>
            <person name="Barnstead M."/>
            <person name="Beeson K.Y."/>
            <person name="Bibbs L."/>
            <person name="Bolanos R."/>
            <person name="Keller M."/>
            <person name="Kretz K."/>
            <person name="Lin X."/>
            <person name="Mathur E."/>
            <person name="Ni J."/>
            <person name="Podar M."/>
            <person name="Richardson T."/>
            <person name="Sutton G.G."/>
            <person name="Simon M."/>
            <person name="Soll D."/>
            <person name="Stetter K.O."/>
            <person name="Short J.M."/>
            <person name="Noordewier M."/>
        </authorList>
    </citation>
    <scope>NUCLEOTIDE SEQUENCE [LARGE SCALE GENOMIC DNA]</scope>
    <source>
        <strain evidence="7 8">Kin4-M</strain>
    </source>
</reference>
<feature type="transmembrane region" description="Helical" evidence="6">
    <location>
        <begin position="76"/>
        <end position="96"/>
    </location>
</feature>
<evidence type="ECO:0000256" key="5">
    <source>
        <dbReference type="ARBA" id="ARBA00023136"/>
    </source>
</evidence>
<protein>
    <submittedName>
        <fullName evidence="7">NEQ054</fullName>
    </submittedName>
</protein>
<evidence type="ECO:0000313" key="7">
    <source>
        <dbReference type="EMBL" id="AAR38909.1"/>
    </source>
</evidence>
<dbReference type="STRING" id="228908.NEQ054"/>
<dbReference type="Proteomes" id="UP000000578">
    <property type="component" value="Chromosome"/>
</dbReference>
<dbReference type="HOGENOM" id="CLU_1870782_0_0_2"/>
<evidence type="ECO:0000256" key="2">
    <source>
        <dbReference type="ARBA" id="ARBA00022475"/>
    </source>
</evidence>
<keyword evidence="2" id="KW-1003">Cell membrane</keyword>
<dbReference type="EnsemblBacteria" id="AAR38909">
    <property type="protein sequence ID" value="AAR38909"/>
    <property type="gene ID" value="NEQ054"/>
</dbReference>
<organism evidence="7 8">
    <name type="scientific">Nanoarchaeum equitans (strain Kin4-M)</name>
    <dbReference type="NCBI Taxonomy" id="228908"/>
    <lineage>
        <taxon>Archaea</taxon>
        <taxon>Nanobdellota</taxon>
        <taxon>Candidatus Nanoarchaeia</taxon>
        <taxon>Nanoarchaeales</taxon>
        <taxon>Nanoarchaeaceae</taxon>
        <taxon>Nanoarchaeum</taxon>
    </lineage>
</organism>
<feature type="transmembrane region" description="Helical" evidence="6">
    <location>
        <begin position="50"/>
        <end position="71"/>
    </location>
</feature>
<accession>Q74MI2</accession>
<evidence type="ECO:0000313" key="8">
    <source>
        <dbReference type="Proteomes" id="UP000000578"/>
    </source>
</evidence>